<evidence type="ECO:0000256" key="1">
    <source>
        <dbReference type="SAM" id="MobiDB-lite"/>
    </source>
</evidence>
<organism evidence="2 3">
    <name type="scientific">Natrarchaeobaculum sulfurireducens</name>
    <dbReference type="NCBI Taxonomy" id="2044521"/>
    <lineage>
        <taxon>Archaea</taxon>
        <taxon>Methanobacteriati</taxon>
        <taxon>Methanobacteriota</taxon>
        <taxon>Stenosarchaea group</taxon>
        <taxon>Halobacteria</taxon>
        <taxon>Halobacteriales</taxon>
        <taxon>Natrialbaceae</taxon>
        <taxon>Natrarchaeobaculum</taxon>
    </lineage>
</organism>
<protein>
    <submittedName>
        <fullName evidence="2">Uncharacterized protein</fullName>
    </submittedName>
</protein>
<dbReference type="OrthoDB" id="350132at2157"/>
<keyword evidence="3" id="KW-1185">Reference proteome</keyword>
<reference evidence="3" key="1">
    <citation type="submission" date="2018-02" db="EMBL/GenBank/DDBJ databases">
        <title>Phenotypic and genomic properties of facultatively anaerobic sulfur-reducing natronoarchaea from hypersaline soda lakes.</title>
        <authorList>
            <person name="Sorokin D.Y."/>
            <person name="Kublanov I.V."/>
            <person name="Roman P."/>
            <person name="Sinninghe Damste J.S."/>
            <person name="Golyshin P.N."/>
            <person name="Rojo D."/>
            <person name="Ciordia S."/>
            <person name="Mena M.D.C."/>
            <person name="Ferrer M."/>
            <person name="Messina E."/>
            <person name="Smedile F."/>
            <person name="La Spada G."/>
            <person name="La Cono V."/>
            <person name="Yakimov M.M."/>
        </authorList>
    </citation>
    <scope>NUCLEOTIDE SEQUENCE [LARGE SCALE GENOMIC DNA]</scope>
    <source>
        <strain evidence="3">AArc-Mg</strain>
    </source>
</reference>
<dbReference type="EMBL" id="CP027033">
    <property type="protein sequence ID" value="AXR81489.1"/>
    <property type="molecule type" value="Genomic_DNA"/>
</dbReference>
<accession>A0A346PPP4</accession>
<dbReference type="RefSeq" id="WP_117368165.1">
    <property type="nucleotide sequence ID" value="NZ_CP027033.1"/>
</dbReference>
<dbReference type="KEGG" id="nag:AArcMg_1476"/>
<dbReference type="GeneID" id="37641965"/>
<dbReference type="Proteomes" id="UP000258613">
    <property type="component" value="Chromosome"/>
</dbReference>
<sequence>MSYDTIRLEKAYSGGDRDVVAYFAPNFEINPVLKNDLYAADRPQGRGTIARDQQRYRMEVTVQGVFERSDNLPRAHANALQDLFDTSGLVTPRMQVNRIKHYLLSVGGPFELYDGSDEYTAYDQDDAEYNDGVFPTVQVDEFRPTRDMGSPRFEYMVKFVVGEDPGESDPEDEDEDGSWLNPFD</sequence>
<feature type="compositionally biased region" description="Acidic residues" evidence="1">
    <location>
        <begin position="164"/>
        <end position="177"/>
    </location>
</feature>
<evidence type="ECO:0000313" key="2">
    <source>
        <dbReference type="EMBL" id="AXR81489.1"/>
    </source>
</evidence>
<name>A0A346PPP4_9EURY</name>
<proteinExistence type="predicted"/>
<evidence type="ECO:0000313" key="3">
    <source>
        <dbReference type="Proteomes" id="UP000258613"/>
    </source>
</evidence>
<gene>
    <name evidence="2" type="ORF">AArcMg_1476</name>
</gene>
<dbReference type="AlphaFoldDB" id="A0A346PPP4"/>
<feature type="region of interest" description="Disordered" evidence="1">
    <location>
        <begin position="162"/>
        <end position="184"/>
    </location>
</feature>